<dbReference type="EMBL" id="LCQD01000006">
    <property type="protein sequence ID" value="KKW12985.1"/>
    <property type="molecule type" value="Genomic_DNA"/>
</dbReference>
<proteinExistence type="predicted"/>
<evidence type="ECO:0000313" key="2">
    <source>
        <dbReference type="Proteomes" id="UP000034588"/>
    </source>
</evidence>
<sequence>MVRENTPELEPANYVWIYTVEFWRQGDRDIYEYGPFASLSEAETVFPMFKDRMGGYQGRIAPTAVPKPVALEKLKHPYLHHGETQAKAVLLLGW</sequence>
<evidence type="ECO:0000313" key="1">
    <source>
        <dbReference type="EMBL" id="KKW12985.1"/>
    </source>
</evidence>
<dbReference type="Proteomes" id="UP000034588">
    <property type="component" value="Unassembled WGS sequence"/>
</dbReference>
<dbReference type="AlphaFoldDB" id="A0A0G1W315"/>
<reference evidence="1 2" key="1">
    <citation type="journal article" date="2015" name="Nature">
        <title>rRNA introns, odd ribosomes, and small enigmatic genomes across a large radiation of phyla.</title>
        <authorList>
            <person name="Brown C.T."/>
            <person name="Hug L.A."/>
            <person name="Thomas B.C."/>
            <person name="Sharon I."/>
            <person name="Castelle C.J."/>
            <person name="Singh A."/>
            <person name="Wilkins M.J."/>
            <person name="Williams K.H."/>
            <person name="Banfield J.F."/>
        </authorList>
    </citation>
    <scope>NUCLEOTIDE SEQUENCE [LARGE SCALE GENOMIC DNA]</scope>
</reference>
<accession>A0A0G1W315</accession>
<organism evidence="1 2">
    <name type="scientific">Candidatus Gottesmanbacteria bacterium GW2011_GWB1_49_7</name>
    <dbReference type="NCBI Taxonomy" id="1618448"/>
    <lineage>
        <taxon>Bacteria</taxon>
        <taxon>Candidatus Gottesmaniibacteriota</taxon>
    </lineage>
</organism>
<gene>
    <name evidence="1" type="ORF">UY48_C0006G0038</name>
</gene>
<comment type="caution">
    <text evidence="1">The sequence shown here is derived from an EMBL/GenBank/DDBJ whole genome shotgun (WGS) entry which is preliminary data.</text>
</comment>
<protein>
    <submittedName>
        <fullName evidence="1">Uncharacterized protein</fullName>
    </submittedName>
</protein>
<name>A0A0G1W315_9BACT</name>